<name>A0AAV3XTZ4_9CYAN</name>
<feature type="domain" description="Mo-dependent nitrogenase C-terminal" evidence="1">
    <location>
        <begin position="22"/>
        <end position="104"/>
    </location>
</feature>
<organism evidence="2 3">
    <name type="scientific">Microseira wollei NIES-4236</name>
    <dbReference type="NCBI Taxonomy" id="2530354"/>
    <lineage>
        <taxon>Bacteria</taxon>
        <taxon>Bacillati</taxon>
        <taxon>Cyanobacteriota</taxon>
        <taxon>Cyanophyceae</taxon>
        <taxon>Oscillatoriophycideae</taxon>
        <taxon>Aerosakkonematales</taxon>
        <taxon>Aerosakkonemataceae</taxon>
        <taxon>Microseira</taxon>
    </lineage>
</organism>
<reference evidence="2" key="1">
    <citation type="submission" date="2019-10" db="EMBL/GenBank/DDBJ databases">
        <title>Draft genome sequece of Microseira wollei NIES-4236.</title>
        <authorList>
            <person name="Yamaguchi H."/>
            <person name="Suzuki S."/>
            <person name="Kawachi M."/>
        </authorList>
    </citation>
    <scope>NUCLEOTIDE SEQUENCE</scope>
    <source>
        <strain evidence="2">NIES-4236</strain>
    </source>
</reference>
<dbReference type="Proteomes" id="UP001050975">
    <property type="component" value="Unassembled WGS sequence"/>
</dbReference>
<sequence>MSAFNSIYPQTTLKSGSLMESLLQPLRQQLDSIEIRDAELARALCKLIPSQCPFARDIQILGRTLFRIPPLCKINPLYEQLMGLRLRSLVYLADVCGEDVTPYCY</sequence>
<evidence type="ECO:0000259" key="1">
    <source>
        <dbReference type="Pfam" id="PF06967"/>
    </source>
</evidence>
<protein>
    <submittedName>
        <fullName evidence="2">Mo-dependent nitrogenase family protein</fullName>
    </submittedName>
</protein>
<gene>
    <name evidence="2" type="ORF">MiSe_85620</name>
</gene>
<keyword evidence="3" id="KW-1185">Reference proteome</keyword>
<dbReference type="EMBL" id="BLAY01000247">
    <property type="protein sequence ID" value="GET43737.1"/>
    <property type="molecule type" value="Genomic_DNA"/>
</dbReference>
<comment type="caution">
    <text evidence="2">The sequence shown here is derived from an EMBL/GenBank/DDBJ whole genome shotgun (WGS) entry which is preliminary data.</text>
</comment>
<accession>A0AAV3XTZ4</accession>
<dbReference type="Pfam" id="PF06967">
    <property type="entry name" value="Mo-nitro_C"/>
    <property type="match status" value="1"/>
</dbReference>
<dbReference type="InterPro" id="IPR009717">
    <property type="entry name" value="Mo-dep_Nase_C"/>
</dbReference>
<proteinExistence type="predicted"/>
<evidence type="ECO:0000313" key="3">
    <source>
        <dbReference type="Proteomes" id="UP001050975"/>
    </source>
</evidence>
<dbReference type="AlphaFoldDB" id="A0AAV3XTZ4"/>
<evidence type="ECO:0000313" key="2">
    <source>
        <dbReference type="EMBL" id="GET43737.1"/>
    </source>
</evidence>